<dbReference type="NCBIfam" id="TIGR01488">
    <property type="entry name" value="HAD-SF-IB"/>
    <property type="match status" value="1"/>
</dbReference>
<evidence type="ECO:0000256" key="5">
    <source>
        <dbReference type="PIRSR" id="PIRSR031051-1"/>
    </source>
</evidence>
<evidence type="ECO:0000256" key="4">
    <source>
        <dbReference type="ARBA" id="ARBA00022842"/>
    </source>
</evidence>
<proteinExistence type="predicted"/>
<feature type="active site" description="Proton donor" evidence="5">
    <location>
        <position position="15"/>
    </location>
</feature>
<dbReference type="PIRSF" id="PIRSF031051">
    <property type="entry name" value="PyrdxlP_Pase_PHOSPHO2"/>
    <property type="match status" value="1"/>
</dbReference>
<reference evidence="8 9" key="1">
    <citation type="journal article" date="2014" name="Nat. Commun.">
        <title>Klebsormidium flaccidum genome reveals primary factors for plant terrestrial adaptation.</title>
        <authorList>
            <person name="Hori K."/>
            <person name="Maruyama F."/>
            <person name="Fujisawa T."/>
            <person name="Togashi T."/>
            <person name="Yamamoto N."/>
            <person name="Seo M."/>
            <person name="Sato S."/>
            <person name="Yamada T."/>
            <person name="Mori H."/>
            <person name="Tajima N."/>
            <person name="Moriyama T."/>
            <person name="Ikeuchi M."/>
            <person name="Watanabe M."/>
            <person name="Wada H."/>
            <person name="Kobayashi K."/>
            <person name="Saito M."/>
            <person name="Masuda T."/>
            <person name="Sasaki-Sekimoto Y."/>
            <person name="Mashiguchi K."/>
            <person name="Awai K."/>
            <person name="Shimojima M."/>
            <person name="Masuda S."/>
            <person name="Iwai M."/>
            <person name="Nobusawa T."/>
            <person name="Narise T."/>
            <person name="Kondo S."/>
            <person name="Saito H."/>
            <person name="Sato R."/>
            <person name="Murakawa M."/>
            <person name="Ihara Y."/>
            <person name="Oshima-Yamada Y."/>
            <person name="Ohtaka K."/>
            <person name="Satoh M."/>
            <person name="Sonobe K."/>
            <person name="Ishii M."/>
            <person name="Ohtani R."/>
            <person name="Kanamori-Sato M."/>
            <person name="Honoki R."/>
            <person name="Miyazaki D."/>
            <person name="Mochizuki H."/>
            <person name="Umetsu J."/>
            <person name="Higashi K."/>
            <person name="Shibata D."/>
            <person name="Kamiya Y."/>
            <person name="Sato N."/>
            <person name="Nakamura Y."/>
            <person name="Tabata S."/>
            <person name="Ida S."/>
            <person name="Kurokawa K."/>
            <person name="Ohta H."/>
        </authorList>
    </citation>
    <scope>NUCLEOTIDE SEQUENCE [LARGE SCALE GENOMIC DNA]</scope>
    <source>
        <strain evidence="8 9">NIES-2285</strain>
    </source>
</reference>
<evidence type="ECO:0000256" key="2">
    <source>
        <dbReference type="ARBA" id="ARBA00022723"/>
    </source>
</evidence>
<evidence type="ECO:0000313" key="8">
    <source>
        <dbReference type="EMBL" id="GAQ84264.1"/>
    </source>
</evidence>
<keyword evidence="3 8" id="KW-0378">Hydrolase</keyword>
<feature type="active site" description="Nucleophile" evidence="5">
    <location>
        <position position="13"/>
    </location>
</feature>
<dbReference type="Pfam" id="PF06888">
    <property type="entry name" value="Put_Phosphatase"/>
    <property type="match status" value="1"/>
</dbReference>
<dbReference type="InterPro" id="IPR016965">
    <property type="entry name" value="Pase_PHOSPHO-typ"/>
</dbReference>
<sequence>MTSLAAKFLVIFDFDWTLIDDNSDTYVVEQLGAGDLMLSLRKELPWTQLMDRMMHELHLRGRTLPEIDACLPRIPLHKAMDRAIRGTAALGCSLHIVSDANSHFIATILAAHDLTDCFSSVHTNPAEIDSSGALRVFPFHSLGLPPHGCPLCPPNMCKGLILDKLVGDPRPDGLHVIYLGVGGGDYCPSLRLRRGDHVLARAGFPLLKRLQNVESGYKSEATVHVWDSAEDVERLLLGRIPAATGENRDNDFLSELPYTGQSIILDELQIDNCNG</sequence>
<dbReference type="Gene3D" id="3.40.50.1000">
    <property type="entry name" value="HAD superfamily/HAD-like"/>
    <property type="match status" value="1"/>
</dbReference>
<dbReference type="PANTHER" id="PTHR20889:SF12">
    <property type="entry name" value="LP01149P"/>
    <property type="match status" value="1"/>
</dbReference>
<dbReference type="NCBIfam" id="TIGR01489">
    <property type="entry name" value="DKMTPPase-SF"/>
    <property type="match status" value="1"/>
</dbReference>
<keyword evidence="4 7" id="KW-0460">Magnesium</keyword>
<feature type="binding site" evidence="7">
    <location>
        <position position="13"/>
    </location>
    <ligand>
        <name>Mg(2+)</name>
        <dbReference type="ChEBI" id="CHEBI:18420"/>
    </ligand>
</feature>
<feature type="binding site" evidence="6">
    <location>
        <position position="99"/>
    </location>
    <ligand>
        <name>substrate</name>
    </ligand>
</feature>
<dbReference type="AlphaFoldDB" id="A0A1Y1I025"/>
<name>A0A1Y1I025_KLENI</name>
<protein>
    <submittedName>
        <fullName evidence="8">HAD-superfamily hydrolase protein</fullName>
    </submittedName>
</protein>
<dbReference type="OMA" id="FHSHECQ"/>
<keyword evidence="2 7" id="KW-0479">Metal-binding</keyword>
<evidence type="ECO:0000256" key="3">
    <source>
        <dbReference type="ARBA" id="ARBA00022801"/>
    </source>
</evidence>
<evidence type="ECO:0000313" key="9">
    <source>
        <dbReference type="Proteomes" id="UP000054558"/>
    </source>
</evidence>
<dbReference type="OrthoDB" id="10267182at2759"/>
<evidence type="ECO:0000256" key="6">
    <source>
        <dbReference type="PIRSR" id="PIRSR031051-2"/>
    </source>
</evidence>
<feature type="binding site" evidence="7">
    <location>
        <position position="15"/>
    </location>
    <ligand>
        <name>Mg(2+)</name>
        <dbReference type="ChEBI" id="CHEBI:18420"/>
    </ligand>
</feature>
<feature type="binding site" evidence="6">
    <location>
        <position position="24"/>
    </location>
    <ligand>
        <name>substrate</name>
    </ligand>
</feature>
<evidence type="ECO:0000256" key="1">
    <source>
        <dbReference type="ARBA" id="ARBA00001946"/>
    </source>
</evidence>
<accession>A0A1Y1I025</accession>
<dbReference type="STRING" id="105231.A0A1Y1I025"/>
<dbReference type="Proteomes" id="UP000054558">
    <property type="component" value="Unassembled WGS sequence"/>
</dbReference>
<dbReference type="InterPro" id="IPR006384">
    <property type="entry name" value="HAD_hydro_PyrdxlP_Pase-like"/>
</dbReference>
<dbReference type="InterPro" id="IPR023214">
    <property type="entry name" value="HAD_sf"/>
</dbReference>
<dbReference type="EMBL" id="DF237131">
    <property type="protein sequence ID" value="GAQ84264.1"/>
    <property type="molecule type" value="Genomic_DNA"/>
</dbReference>
<comment type="cofactor">
    <cofactor evidence="1 7">
        <name>Mg(2+)</name>
        <dbReference type="ChEBI" id="CHEBI:18420"/>
    </cofactor>
</comment>
<organism evidence="8 9">
    <name type="scientific">Klebsormidium nitens</name>
    <name type="common">Green alga</name>
    <name type="synonym">Ulothrix nitens</name>
    <dbReference type="NCBI Taxonomy" id="105231"/>
    <lineage>
        <taxon>Eukaryota</taxon>
        <taxon>Viridiplantae</taxon>
        <taxon>Streptophyta</taxon>
        <taxon>Klebsormidiophyceae</taxon>
        <taxon>Klebsormidiales</taxon>
        <taxon>Klebsormidiaceae</taxon>
        <taxon>Klebsormidium</taxon>
    </lineage>
</organism>
<gene>
    <name evidence="8" type="ORF">KFL_001820170</name>
</gene>
<dbReference type="InterPro" id="IPR036412">
    <property type="entry name" value="HAD-like_sf"/>
</dbReference>
<evidence type="ECO:0000256" key="7">
    <source>
        <dbReference type="PIRSR" id="PIRSR031051-3"/>
    </source>
</evidence>
<dbReference type="GO" id="GO:0046872">
    <property type="term" value="F:metal ion binding"/>
    <property type="evidence" value="ECO:0007669"/>
    <property type="project" value="UniProtKB-KW"/>
</dbReference>
<dbReference type="PANTHER" id="PTHR20889">
    <property type="entry name" value="PHOSPHATASE, ORPHAN 1, 2"/>
    <property type="match status" value="1"/>
</dbReference>
<keyword evidence="9" id="KW-1185">Reference proteome</keyword>
<dbReference type="GO" id="GO:0016791">
    <property type="term" value="F:phosphatase activity"/>
    <property type="evidence" value="ECO:0000318"/>
    <property type="project" value="GO_Central"/>
</dbReference>
<dbReference type="SUPFAM" id="SSF56784">
    <property type="entry name" value="HAD-like"/>
    <property type="match status" value="1"/>
</dbReference>